<dbReference type="GO" id="GO:0042302">
    <property type="term" value="F:structural constituent of cuticle"/>
    <property type="evidence" value="ECO:0007669"/>
    <property type="project" value="UniProtKB-KW"/>
</dbReference>
<evidence type="ECO:0000256" key="2">
    <source>
        <dbReference type="ARBA" id="ARBA00022460"/>
    </source>
</evidence>
<feature type="region of interest" description="Disordered" evidence="8">
    <location>
        <begin position="301"/>
        <end position="322"/>
    </location>
</feature>
<feature type="domain" description="ZP" evidence="9">
    <location>
        <begin position="1"/>
        <end position="318"/>
    </location>
</feature>
<name>A0A2G9U6P9_TELCI</name>
<keyword evidence="5" id="KW-0732">Signal</keyword>
<evidence type="ECO:0000259" key="9">
    <source>
        <dbReference type="PROSITE" id="PS51034"/>
    </source>
</evidence>
<dbReference type="PANTHER" id="PTHR22907">
    <property type="entry name" value="GH04558P"/>
    <property type="match status" value="1"/>
</dbReference>
<dbReference type="Proteomes" id="UP000230423">
    <property type="component" value="Unassembled WGS sequence"/>
</dbReference>
<evidence type="ECO:0000256" key="7">
    <source>
        <dbReference type="ARBA" id="ARBA00023136"/>
    </source>
</evidence>
<feature type="non-terminal residue" evidence="10">
    <location>
        <position position="449"/>
    </location>
</feature>
<evidence type="ECO:0000256" key="5">
    <source>
        <dbReference type="ARBA" id="ARBA00022729"/>
    </source>
</evidence>
<dbReference type="InterPro" id="IPR001507">
    <property type="entry name" value="ZP_dom"/>
</dbReference>
<keyword evidence="3" id="KW-1003">Cell membrane</keyword>
<keyword evidence="2" id="KW-0193">Cuticle</keyword>
<dbReference type="OrthoDB" id="6139674at2759"/>
<accession>A0A2G9U6P9</accession>
<keyword evidence="4" id="KW-0812">Transmembrane</keyword>
<evidence type="ECO:0000313" key="10">
    <source>
        <dbReference type="EMBL" id="PIO65941.1"/>
    </source>
</evidence>
<dbReference type="Pfam" id="PF25057">
    <property type="entry name" value="CUT_N"/>
    <property type="match status" value="1"/>
</dbReference>
<keyword evidence="7" id="KW-0472">Membrane</keyword>
<dbReference type="EMBL" id="KZ348610">
    <property type="protein sequence ID" value="PIO65941.1"/>
    <property type="molecule type" value="Genomic_DNA"/>
</dbReference>
<dbReference type="Pfam" id="PF25301">
    <property type="entry name" value="CUT_C"/>
    <property type="match status" value="1"/>
</dbReference>
<dbReference type="AlphaFoldDB" id="A0A2G9U6P9"/>
<keyword evidence="11" id="KW-1185">Reference proteome</keyword>
<comment type="subcellular location">
    <subcellularLocation>
        <location evidence="1">Cell membrane</location>
        <topology evidence="1">Single-pass type I membrane protein</topology>
    </subcellularLocation>
</comment>
<reference evidence="10 11" key="1">
    <citation type="submission" date="2015-09" db="EMBL/GenBank/DDBJ databases">
        <title>Draft genome of the parasitic nematode Teladorsagia circumcincta isolate WARC Sus (inbred).</title>
        <authorList>
            <person name="Mitreva M."/>
        </authorList>
    </citation>
    <scope>NUCLEOTIDE SEQUENCE [LARGE SCALE GENOMIC DNA]</scope>
    <source>
        <strain evidence="10 11">S</strain>
    </source>
</reference>
<evidence type="ECO:0000256" key="4">
    <source>
        <dbReference type="ARBA" id="ARBA00022692"/>
    </source>
</evidence>
<keyword evidence="6" id="KW-1133">Transmembrane helix</keyword>
<feature type="non-terminal residue" evidence="10">
    <location>
        <position position="1"/>
    </location>
</feature>
<proteinExistence type="predicted"/>
<dbReference type="PROSITE" id="PS51034">
    <property type="entry name" value="ZP_2"/>
    <property type="match status" value="1"/>
</dbReference>
<organism evidence="10 11">
    <name type="scientific">Teladorsagia circumcincta</name>
    <name type="common">Brown stomach worm</name>
    <name type="synonym">Ostertagia circumcincta</name>
    <dbReference type="NCBI Taxonomy" id="45464"/>
    <lineage>
        <taxon>Eukaryota</taxon>
        <taxon>Metazoa</taxon>
        <taxon>Ecdysozoa</taxon>
        <taxon>Nematoda</taxon>
        <taxon>Chromadorea</taxon>
        <taxon>Rhabditida</taxon>
        <taxon>Rhabditina</taxon>
        <taxon>Rhabditomorpha</taxon>
        <taxon>Strongyloidea</taxon>
        <taxon>Trichostrongylidae</taxon>
        <taxon>Teladorsagia</taxon>
    </lineage>
</organism>
<dbReference type="SMART" id="SM00241">
    <property type="entry name" value="ZP"/>
    <property type="match status" value="1"/>
</dbReference>
<evidence type="ECO:0000313" key="11">
    <source>
        <dbReference type="Proteomes" id="UP000230423"/>
    </source>
</evidence>
<dbReference type="InterPro" id="IPR056953">
    <property type="entry name" value="CUT_N"/>
</dbReference>
<dbReference type="InterPro" id="IPR057475">
    <property type="entry name" value="CUT_C"/>
</dbReference>
<evidence type="ECO:0000256" key="3">
    <source>
        <dbReference type="ARBA" id="ARBA00022475"/>
    </source>
</evidence>
<dbReference type="GO" id="GO:0005886">
    <property type="term" value="C:plasma membrane"/>
    <property type="evidence" value="ECO:0007669"/>
    <property type="project" value="UniProtKB-SubCell"/>
</dbReference>
<evidence type="ECO:0000256" key="1">
    <source>
        <dbReference type="ARBA" id="ARBA00004251"/>
    </source>
</evidence>
<gene>
    <name evidence="10" type="ORF">TELCIR_12361</name>
</gene>
<protein>
    <recommendedName>
        <fullName evidence="9">ZP domain-containing protein</fullName>
    </recommendedName>
</protein>
<evidence type="ECO:0000256" key="6">
    <source>
        <dbReference type="ARBA" id="ARBA00022989"/>
    </source>
</evidence>
<sequence>FLIMLRKAKQAWPSENNSTDGGQVTKLSLGMLLRLVTTSVWLLTVSVTTTSSAVPEINFDNALTEKPSIECGHGRLAVSISTEKQPPSHVNPRGMAFSMTVVVQLHPLFITKVDRAFHVRCFYMEAEKAVGAQIGVKIITELFRSRSFLNNISDPPDTKWPVQQRYKASRLESLSGFIWAIKTIAKYSYREIDAHEDSANGPLIKLAQVGDIIYHVWDCPSEVYGMMIHDCSIVDGQGNNHTVIDSEGCSTDTFLMPELTYSSDLTKSFTPPRCGPQSSHDDSLANDLDSDQLITPTQAPATTTVTWSTTTPSPSTTYRPTATTAQSTTVYTTVTELTSTAAPTTSATILKTTEFPMPDTLHDYVRKTADILGGNTKMVDDIEGSGVEILKFYQPTPVSLIRADHIPEHEGDVVESDVVQLKREMRRREAEAIDVDISSPELTIIDKDI</sequence>
<dbReference type="PANTHER" id="PTHR22907:SF23">
    <property type="entry name" value="ZP DOMAIN-CONTAINING PROTEIN"/>
    <property type="match status" value="1"/>
</dbReference>
<evidence type="ECO:0000256" key="8">
    <source>
        <dbReference type="SAM" id="MobiDB-lite"/>
    </source>
</evidence>
<dbReference type="InterPro" id="IPR051962">
    <property type="entry name" value="Cuticlin"/>
</dbReference>